<accession>A0A2S8FKX1</accession>
<dbReference type="Proteomes" id="UP000238322">
    <property type="component" value="Unassembled WGS sequence"/>
</dbReference>
<sequence length="224" mass="24466">MPTAASKCLIQVTAFSVWLILVGSTFAWLTLYGSMPGPPSDVPESWPSSTEINRCEGQQHLLVFLHPECPCTRATLDNLQPLIRSDDLQVTLICFGDFQPQSNNSLGGCYRELQSWNDRPQVTLVSDVTGQEAERFGASTSGHCLLYDREGKLVYNGGVTSSRGHRGANTGLSILKSTLVEFDSAESSYPVFGCPLLEKKPEDLPLDSPPSLDPPECCEGRFHA</sequence>
<dbReference type="InterPro" id="IPR036249">
    <property type="entry name" value="Thioredoxin-like_sf"/>
</dbReference>
<feature type="region of interest" description="Disordered" evidence="1">
    <location>
        <begin position="203"/>
        <end position="224"/>
    </location>
</feature>
<evidence type="ECO:0000313" key="2">
    <source>
        <dbReference type="EMBL" id="PQO32825.1"/>
    </source>
</evidence>
<evidence type="ECO:0000256" key="1">
    <source>
        <dbReference type="SAM" id="MobiDB-lite"/>
    </source>
</evidence>
<protein>
    <recommendedName>
        <fullName evidence="4">RedB protein</fullName>
    </recommendedName>
</protein>
<comment type="caution">
    <text evidence="2">The sequence shown here is derived from an EMBL/GenBank/DDBJ whole genome shotgun (WGS) entry which is preliminary data.</text>
</comment>
<dbReference type="Gene3D" id="3.40.30.10">
    <property type="entry name" value="Glutaredoxin"/>
    <property type="match status" value="1"/>
</dbReference>
<gene>
    <name evidence="2" type="ORF">C5Y83_21825</name>
</gene>
<organism evidence="2 3">
    <name type="scientific">Blastopirellula marina</name>
    <dbReference type="NCBI Taxonomy" id="124"/>
    <lineage>
        <taxon>Bacteria</taxon>
        <taxon>Pseudomonadati</taxon>
        <taxon>Planctomycetota</taxon>
        <taxon>Planctomycetia</taxon>
        <taxon>Pirellulales</taxon>
        <taxon>Pirellulaceae</taxon>
        <taxon>Blastopirellula</taxon>
    </lineage>
</organism>
<dbReference type="AlphaFoldDB" id="A0A2S8FKX1"/>
<dbReference type="EMBL" id="PUHY01000012">
    <property type="protein sequence ID" value="PQO32825.1"/>
    <property type="molecule type" value="Genomic_DNA"/>
</dbReference>
<dbReference type="OrthoDB" id="1495450at2"/>
<reference evidence="2 3" key="1">
    <citation type="submission" date="2018-02" db="EMBL/GenBank/DDBJ databases">
        <title>Comparative genomes isolates from brazilian mangrove.</title>
        <authorList>
            <person name="Araujo J.E."/>
            <person name="Taketani R.G."/>
            <person name="Silva M.C.P."/>
            <person name="Loureco M.V."/>
            <person name="Andreote F.D."/>
        </authorList>
    </citation>
    <scope>NUCLEOTIDE SEQUENCE [LARGE SCALE GENOMIC DNA]</scope>
    <source>
        <strain evidence="2 3">Hex-1 MGV</strain>
    </source>
</reference>
<proteinExistence type="predicted"/>
<dbReference type="SUPFAM" id="SSF52833">
    <property type="entry name" value="Thioredoxin-like"/>
    <property type="match status" value="1"/>
</dbReference>
<evidence type="ECO:0008006" key="4">
    <source>
        <dbReference type="Google" id="ProtNLM"/>
    </source>
</evidence>
<evidence type="ECO:0000313" key="3">
    <source>
        <dbReference type="Proteomes" id="UP000238322"/>
    </source>
</evidence>
<name>A0A2S8FKX1_9BACT</name>
<dbReference type="RefSeq" id="WP_105331837.1">
    <property type="nucleotide sequence ID" value="NZ_PUHY01000012.1"/>
</dbReference>